<feature type="region of interest" description="Disordered" evidence="1">
    <location>
        <begin position="114"/>
        <end position="133"/>
    </location>
</feature>
<evidence type="ECO:0008006" key="3">
    <source>
        <dbReference type="Google" id="ProtNLM"/>
    </source>
</evidence>
<evidence type="ECO:0000256" key="1">
    <source>
        <dbReference type="SAM" id="MobiDB-lite"/>
    </source>
</evidence>
<protein>
    <recommendedName>
        <fullName evidence="3">AsmA domain-containing protein</fullName>
    </recommendedName>
</protein>
<name>X0W879_9ZZZZ</name>
<feature type="compositionally biased region" description="Basic residues" evidence="1">
    <location>
        <begin position="119"/>
        <end position="128"/>
    </location>
</feature>
<proteinExistence type="predicted"/>
<accession>X0W879</accession>
<organism evidence="2">
    <name type="scientific">marine sediment metagenome</name>
    <dbReference type="NCBI Taxonomy" id="412755"/>
    <lineage>
        <taxon>unclassified sequences</taxon>
        <taxon>metagenomes</taxon>
        <taxon>ecological metagenomes</taxon>
    </lineage>
</organism>
<gene>
    <name evidence="2" type="ORF">S01H1_33153</name>
</gene>
<comment type="caution">
    <text evidence="2">The sequence shown here is derived from an EMBL/GenBank/DDBJ whole genome shotgun (WGS) entry which is preliminary data.</text>
</comment>
<sequence length="160" mass="17818">MLILFLPTIASTGFVRDLVLGKINEDIQGKISVESWSLGWFSGFEAEKIRIDDPSGNMVLSLGTLRTPTALTRLIGRPLRLENVELRDLVANLVVMEDGSTNLAMALAERESPREVPKRKLKKRRKKKLDASQMSGSFTLTDGRLSIRPAAVDEVFVLEH</sequence>
<dbReference type="AlphaFoldDB" id="X0W879"/>
<evidence type="ECO:0000313" key="2">
    <source>
        <dbReference type="EMBL" id="GAG08846.1"/>
    </source>
</evidence>
<dbReference type="EMBL" id="BARS01020570">
    <property type="protein sequence ID" value="GAG08846.1"/>
    <property type="molecule type" value="Genomic_DNA"/>
</dbReference>
<reference evidence="2" key="1">
    <citation type="journal article" date="2014" name="Front. Microbiol.">
        <title>High frequency of phylogenetically diverse reductive dehalogenase-homologous genes in deep subseafloor sedimentary metagenomes.</title>
        <authorList>
            <person name="Kawai M."/>
            <person name="Futagami T."/>
            <person name="Toyoda A."/>
            <person name="Takaki Y."/>
            <person name="Nishi S."/>
            <person name="Hori S."/>
            <person name="Arai W."/>
            <person name="Tsubouchi T."/>
            <person name="Morono Y."/>
            <person name="Uchiyama I."/>
            <person name="Ito T."/>
            <person name="Fujiyama A."/>
            <person name="Inagaki F."/>
            <person name="Takami H."/>
        </authorList>
    </citation>
    <scope>NUCLEOTIDE SEQUENCE</scope>
    <source>
        <strain evidence="2">Expedition CK06-06</strain>
    </source>
</reference>
<feature type="non-terminal residue" evidence="2">
    <location>
        <position position="160"/>
    </location>
</feature>